<reference evidence="8 9" key="1">
    <citation type="submission" date="2022-01" db="EMBL/GenBank/DDBJ databases">
        <title>Octadecabacter sp. nov., isolated from a marine alga.</title>
        <authorList>
            <person name="Jin M.S."/>
            <person name="Kim H.M."/>
            <person name="Han D.M."/>
            <person name="Jung J.J."/>
            <person name="Jeon C.O."/>
        </authorList>
    </citation>
    <scope>NUCLEOTIDE SEQUENCE [LARGE SCALE GENOMIC DNA]</scope>
    <source>
        <strain evidence="8 9">G9-8</strain>
    </source>
</reference>
<feature type="transmembrane region" description="Helical" evidence="5">
    <location>
        <begin position="229"/>
        <end position="247"/>
    </location>
</feature>
<feature type="transmembrane region" description="Helical" evidence="5">
    <location>
        <begin position="253"/>
        <end position="271"/>
    </location>
</feature>
<sequence length="274" mass="28215">MHLFALIAVTMCAFAANSVLARAGVFTFGTDPMLFAGLRLASGAAMLAVLVALRGGWAAVDRARLVTAGTLLLYLIPFSIAYLTLPSGVGALILFGVVQITMFGVSYLTGTQPTARQWGGMAVAMIGLGWLLWPSERLTLDAIGVVFMVVSGFGWGVFSMRGRGSKDPLGDMAISFVLCAPAALVLIVMGGGWSPWGIVCAVLSGAVSSGLGYALWYRVLPQVAATTSAVAQLSVPVIAIIAGALLLSEPVTLDIVLASVVVLGGIAVSVLKRA</sequence>
<name>A0ABS9CZF6_9RHOB</name>
<comment type="subcellular location">
    <subcellularLocation>
        <location evidence="1">Membrane</location>
        <topology evidence="1">Multi-pass membrane protein</topology>
    </subcellularLocation>
</comment>
<evidence type="ECO:0000313" key="8">
    <source>
        <dbReference type="EMBL" id="MCF2872652.1"/>
    </source>
</evidence>
<evidence type="ECO:0000259" key="7">
    <source>
        <dbReference type="Pfam" id="PF00892"/>
    </source>
</evidence>
<evidence type="ECO:0000256" key="3">
    <source>
        <dbReference type="ARBA" id="ARBA00022989"/>
    </source>
</evidence>
<evidence type="ECO:0000256" key="4">
    <source>
        <dbReference type="ARBA" id="ARBA00023136"/>
    </source>
</evidence>
<keyword evidence="3 5" id="KW-1133">Transmembrane helix</keyword>
<feature type="transmembrane region" description="Helical" evidence="5">
    <location>
        <begin position="115"/>
        <end position="133"/>
    </location>
</feature>
<evidence type="ECO:0000256" key="5">
    <source>
        <dbReference type="SAM" id="Phobius"/>
    </source>
</evidence>
<evidence type="ECO:0000256" key="6">
    <source>
        <dbReference type="SAM" id="SignalP"/>
    </source>
</evidence>
<dbReference type="PANTHER" id="PTHR32322">
    <property type="entry name" value="INNER MEMBRANE TRANSPORTER"/>
    <property type="match status" value="1"/>
</dbReference>
<evidence type="ECO:0000256" key="1">
    <source>
        <dbReference type="ARBA" id="ARBA00004141"/>
    </source>
</evidence>
<dbReference type="Proteomes" id="UP001200557">
    <property type="component" value="Unassembled WGS sequence"/>
</dbReference>
<feature type="domain" description="EamA" evidence="7">
    <location>
        <begin position="143"/>
        <end position="270"/>
    </location>
</feature>
<feature type="signal peptide" evidence="6">
    <location>
        <begin position="1"/>
        <end position="21"/>
    </location>
</feature>
<organism evidence="8 9">
    <name type="scientific">Octadecabacter dasysiphoniae</name>
    <dbReference type="NCBI Taxonomy" id="2909341"/>
    <lineage>
        <taxon>Bacteria</taxon>
        <taxon>Pseudomonadati</taxon>
        <taxon>Pseudomonadota</taxon>
        <taxon>Alphaproteobacteria</taxon>
        <taxon>Rhodobacterales</taxon>
        <taxon>Roseobacteraceae</taxon>
        <taxon>Octadecabacter</taxon>
    </lineage>
</organism>
<protein>
    <submittedName>
        <fullName evidence="8">DMT family transporter</fullName>
    </submittedName>
</protein>
<feature type="transmembrane region" description="Helical" evidence="5">
    <location>
        <begin position="139"/>
        <end position="158"/>
    </location>
</feature>
<keyword evidence="4 5" id="KW-0472">Membrane</keyword>
<keyword evidence="9" id="KW-1185">Reference proteome</keyword>
<keyword evidence="2 5" id="KW-0812">Transmembrane</keyword>
<proteinExistence type="predicted"/>
<dbReference type="EMBL" id="JAKGAQ010000005">
    <property type="protein sequence ID" value="MCF2872652.1"/>
    <property type="molecule type" value="Genomic_DNA"/>
</dbReference>
<dbReference type="InterPro" id="IPR037185">
    <property type="entry name" value="EmrE-like"/>
</dbReference>
<feature type="transmembrane region" description="Helical" evidence="5">
    <location>
        <begin position="33"/>
        <end position="53"/>
    </location>
</feature>
<evidence type="ECO:0000256" key="2">
    <source>
        <dbReference type="ARBA" id="ARBA00022692"/>
    </source>
</evidence>
<evidence type="ECO:0000313" key="9">
    <source>
        <dbReference type="Proteomes" id="UP001200557"/>
    </source>
</evidence>
<dbReference type="InterPro" id="IPR000620">
    <property type="entry name" value="EamA_dom"/>
</dbReference>
<feature type="transmembrane region" description="Helical" evidence="5">
    <location>
        <begin position="196"/>
        <end position="217"/>
    </location>
</feature>
<feature type="chain" id="PRO_5045562977" evidence="6">
    <location>
        <begin position="22"/>
        <end position="274"/>
    </location>
</feature>
<feature type="transmembrane region" description="Helical" evidence="5">
    <location>
        <begin position="89"/>
        <end position="108"/>
    </location>
</feature>
<dbReference type="Pfam" id="PF00892">
    <property type="entry name" value="EamA"/>
    <property type="match status" value="1"/>
</dbReference>
<feature type="transmembrane region" description="Helical" evidence="5">
    <location>
        <begin position="170"/>
        <end position="190"/>
    </location>
</feature>
<dbReference type="RefSeq" id="WP_235226984.1">
    <property type="nucleotide sequence ID" value="NZ_JAKGAQ010000005.1"/>
</dbReference>
<feature type="transmembrane region" description="Helical" evidence="5">
    <location>
        <begin position="65"/>
        <end position="83"/>
    </location>
</feature>
<dbReference type="PANTHER" id="PTHR32322:SF9">
    <property type="entry name" value="AMINO-ACID METABOLITE EFFLUX PUMP-RELATED"/>
    <property type="match status" value="1"/>
</dbReference>
<dbReference type="InterPro" id="IPR050638">
    <property type="entry name" value="AA-Vitamin_Transporters"/>
</dbReference>
<dbReference type="SUPFAM" id="SSF103481">
    <property type="entry name" value="Multidrug resistance efflux transporter EmrE"/>
    <property type="match status" value="1"/>
</dbReference>
<accession>A0ABS9CZF6</accession>
<gene>
    <name evidence="8" type="ORF">L0664_16390</name>
</gene>
<keyword evidence="6" id="KW-0732">Signal</keyword>
<comment type="caution">
    <text evidence="8">The sequence shown here is derived from an EMBL/GenBank/DDBJ whole genome shotgun (WGS) entry which is preliminary data.</text>
</comment>